<dbReference type="PANTHER" id="PTHR24416:SF550">
    <property type="entry name" value="FIBROBLAST GROWTH FACTOR RECEPTOR HOMOLOG 1-RELATED"/>
    <property type="match status" value="1"/>
</dbReference>
<dbReference type="InterPro" id="IPR011009">
    <property type="entry name" value="Kinase-like_dom_sf"/>
</dbReference>
<keyword evidence="4" id="KW-0547">Nucleotide-binding</keyword>
<dbReference type="GO" id="GO:0004714">
    <property type="term" value="F:transmembrane receptor protein tyrosine kinase activity"/>
    <property type="evidence" value="ECO:0007669"/>
    <property type="project" value="TreeGrafter"/>
</dbReference>
<keyword evidence="3" id="KW-0732">Signal</keyword>
<dbReference type="GO" id="GO:0005524">
    <property type="term" value="F:ATP binding"/>
    <property type="evidence" value="ECO:0007669"/>
    <property type="project" value="InterPro"/>
</dbReference>
<proteinExistence type="predicted"/>
<keyword evidence="5" id="KW-0067">ATP-binding</keyword>
<dbReference type="Gene3D" id="1.10.510.10">
    <property type="entry name" value="Transferase(Phosphotransferase) domain 1"/>
    <property type="match status" value="2"/>
</dbReference>
<feature type="domain" description="Protein kinase" evidence="9">
    <location>
        <begin position="1"/>
        <end position="187"/>
    </location>
</feature>
<evidence type="ECO:0000256" key="1">
    <source>
        <dbReference type="ARBA" id="ARBA00004370"/>
    </source>
</evidence>
<dbReference type="GO" id="GO:0005886">
    <property type="term" value="C:plasma membrane"/>
    <property type="evidence" value="ECO:0007669"/>
    <property type="project" value="TreeGrafter"/>
</dbReference>
<dbReference type="InterPro" id="IPR001245">
    <property type="entry name" value="Ser-Thr/Tyr_kinase_cat_dom"/>
</dbReference>
<dbReference type="InterPro" id="IPR000719">
    <property type="entry name" value="Prot_kinase_dom"/>
</dbReference>
<keyword evidence="8" id="KW-0675">Receptor</keyword>
<evidence type="ECO:0000313" key="10">
    <source>
        <dbReference type="Proteomes" id="UP000887569"/>
    </source>
</evidence>
<keyword evidence="10" id="KW-1185">Reference proteome</keyword>
<dbReference type="PROSITE" id="PS50011">
    <property type="entry name" value="PROTEIN_KINASE_DOM"/>
    <property type="match status" value="1"/>
</dbReference>
<dbReference type="AlphaFoldDB" id="A0A915C3L2"/>
<evidence type="ECO:0000256" key="2">
    <source>
        <dbReference type="ARBA" id="ARBA00022692"/>
    </source>
</evidence>
<dbReference type="InterPro" id="IPR008266">
    <property type="entry name" value="Tyr_kinase_AS"/>
</dbReference>
<sequence length="287" mass="33142">MTAVDRTVLHFDIHILVESRPLILKLEELGIDLEKDDIETLKYSIRLDMIVTYKQMLRFAIEICAGMEYLSGCGFIHRDLAARNIFVTADDCLKIGDFGLCRAIDSDENYYKWSFGVVLFELVTLGGTPYSNIHPCDLLKYLKEGQRLNKPQNCGDKLYAIMLHCWQDKPADRPTFAEIQEKLNDLYELPGRDNTSQYYLKFHRTVEYYNLIEEGSSEDVDVSNEKSFSAITCKTFINNKRDILHDKDTVDRQVSNGDLCQRDMLAEENECFISVKYLSDSTEDPFS</sequence>
<comment type="subcellular location">
    <subcellularLocation>
        <location evidence="1">Membrane</location>
    </subcellularLocation>
</comment>
<dbReference type="InterPro" id="IPR050122">
    <property type="entry name" value="RTK"/>
</dbReference>
<dbReference type="FunFam" id="1.10.510.10:FF:001346">
    <property type="entry name" value="Uncharacterized protein"/>
    <property type="match status" value="1"/>
</dbReference>
<evidence type="ECO:0000259" key="9">
    <source>
        <dbReference type="PROSITE" id="PS50011"/>
    </source>
</evidence>
<keyword evidence="2" id="KW-0812">Transmembrane</keyword>
<dbReference type="SMART" id="SM00219">
    <property type="entry name" value="TyrKc"/>
    <property type="match status" value="1"/>
</dbReference>
<evidence type="ECO:0000256" key="8">
    <source>
        <dbReference type="ARBA" id="ARBA00023170"/>
    </source>
</evidence>
<evidence type="ECO:0000256" key="7">
    <source>
        <dbReference type="ARBA" id="ARBA00023136"/>
    </source>
</evidence>
<accession>A0A915C3L2</accession>
<dbReference type="SUPFAM" id="SSF56112">
    <property type="entry name" value="Protein kinase-like (PK-like)"/>
    <property type="match status" value="1"/>
</dbReference>
<dbReference type="GO" id="GO:0043235">
    <property type="term" value="C:receptor complex"/>
    <property type="evidence" value="ECO:0007669"/>
    <property type="project" value="TreeGrafter"/>
</dbReference>
<organism evidence="10 11">
    <name type="scientific">Parascaris univalens</name>
    <name type="common">Nematode worm</name>
    <dbReference type="NCBI Taxonomy" id="6257"/>
    <lineage>
        <taxon>Eukaryota</taxon>
        <taxon>Metazoa</taxon>
        <taxon>Ecdysozoa</taxon>
        <taxon>Nematoda</taxon>
        <taxon>Chromadorea</taxon>
        <taxon>Rhabditida</taxon>
        <taxon>Spirurina</taxon>
        <taxon>Ascaridomorpha</taxon>
        <taxon>Ascaridoidea</taxon>
        <taxon>Ascarididae</taxon>
        <taxon>Parascaris</taxon>
    </lineage>
</organism>
<evidence type="ECO:0000256" key="6">
    <source>
        <dbReference type="ARBA" id="ARBA00022989"/>
    </source>
</evidence>
<evidence type="ECO:0000313" key="11">
    <source>
        <dbReference type="WBParaSite" id="PgR085_g024_t01"/>
    </source>
</evidence>
<dbReference type="PROSITE" id="PS00109">
    <property type="entry name" value="PROTEIN_KINASE_TYR"/>
    <property type="match status" value="1"/>
</dbReference>
<keyword evidence="6" id="KW-1133">Transmembrane helix</keyword>
<name>A0A915C3L2_PARUN</name>
<keyword evidence="7" id="KW-0472">Membrane</keyword>
<dbReference type="Proteomes" id="UP000887569">
    <property type="component" value="Unplaced"/>
</dbReference>
<evidence type="ECO:0000256" key="5">
    <source>
        <dbReference type="ARBA" id="ARBA00022840"/>
    </source>
</evidence>
<dbReference type="WBParaSite" id="PgR085_g024_t01">
    <property type="protein sequence ID" value="PgR085_g024_t01"/>
    <property type="gene ID" value="PgR085_g024"/>
</dbReference>
<dbReference type="GO" id="GO:0007169">
    <property type="term" value="P:cell surface receptor protein tyrosine kinase signaling pathway"/>
    <property type="evidence" value="ECO:0007669"/>
    <property type="project" value="TreeGrafter"/>
</dbReference>
<protein>
    <submittedName>
        <fullName evidence="11">Protein kinase domain-containing protein</fullName>
    </submittedName>
</protein>
<dbReference type="InterPro" id="IPR020635">
    <property type="entry name" value="Tyr_kinase_cat_dom"/>
</dbReference>
<dbReference type="Pfam" id="PF07714">
    <property type="entry name" value="PK_Tyr_Ser-Thr"/>
    <property type="match status" value="2"/>
</dbReference>
<evidence type="ECO:0000256" key="4">
    <source>
        <dbReference type="ARBA" id="ARBA00022741"/>
    </source>
</evidence>
<reference evidence="11" key="1">
    <citation type="submission" date="2022-11" db="UniProtKB">
        <authorList>
            <consortium name="WormBaseParasite"/>
        </authorList>
    </citation>
    <scope>IDENTIFICATION</scope>
</reference>
<dbReference type="PANTHER" id="PTHR24416">
    <property type="entry name" value="TYROSINE-PROTEIN KINASE RECEPTOR"/>
    <property type="match status" value="1"/>
</dbReference>
<evidence type="ECO:0000256" key="3">
    <source>
        <dbReference type="ARBA" id="ARBA00022729"/>
    </source>
</evidence>